<dbReference type="AlphaFoldDB" id="A0AAU9TXY9"/>
<proteinExistence type="predicted"/>
<evidence type="ECO:0000313" key="2">
    <source>
        <dbReference type="Proteomes" id="UP001153954"/>
    </source>
</evidence>
<reference evidence="1" key="1">
    <citation type="submission" date="2022-03" db="EMBL/GenBank/DDBJ databases">
        <authorList>
            <person name="Tunstrom K."/>
        </authorList>
    </citation>
    <scope>NUCLEOTIDE SEQUENCE</scope>
</reference>
<dbReference type="Proteomes" id="UP001153954">
    <property type="component" value="Unassembled WGS sequence"/>
</dbReference>
<name>A0AAU9TXY9_EUPED</name>
<dbReference type="EMBL" id="CAKOGL010000011">
    <property type="protein sequence ID" value="CAH2091706.1"/>
    <property type="molecule type" value="Genomic_DNA"/>
</dbReference>
<keyword evidence="2" id="KW-1185">Reference proteome</keyword>
<accession>A0AAU9TXY9</accession>
<evidence type="ECO:0000313" key="1">
    <source>
        <dbReference type="EMBL" id="CAH2091706.1"/>
    </source>
</evidence>
<evidence type="ECO:0008006" key="3">
    <source>
        <dbReference type="Google" id="ProtNLM"/>
    </source>
</evidence>
<comment type="caution">
    <text evidence="1">The sequence shown here is derived from an EMBL/GenBank/DDBJ whole genome shotgun (WGS) entry which is preliminary data.</text>
</comment>
<gene>
    <name evidence="1" type="ORF">EEDITHA_LOCUS7546</name>
</gene>
<protein>
    <recommendedName>
        <fullName evidence="3">Transposase Tc1-like domain-containing protein</fullName>
    </recommendedName>
</protein>
<sequence>MKWGDKENRIAVIALHKVGMELSVIFQTHQKLGFIRMFVYRTINRNNNTWSVEDQKRSGRPRAVRTTKPVNAVKVRIHQNPIRNQKILSREMKIPARTLSRIIKQDLKLGAYRRYRYTCSKSIFTIKESGSIKTPSVTIRR</sequence>
<organism evidence="1 2">
    <name type="scientific">Euphydryas editha</name>
    <name type="common">Edith's checkerspot</name>
    <dbReference type="NCBI Taxonomy" id="104508"/>
    <lineage>
        <taxon>Eukaryota</taxon>
        <taxon>Metazoa</taxon>
        <taxon>Ecdysozoa</taxon>
        <taxon>Arthropoda</taxon>
        <taxon>Hexapoda</taxon>
        <taxon>Insecta</taxon>
        <taxon>Pterygota</taxon>
        <taxon>Neoptera</taxon>
        <taxon>Endopterygota</taxon>
        <taxon>Lepidoptera</taxon>
        <taxon>Glossata</taxon>
        <taxon>Ditrysia</taxon>
        <taxon>Papilionoidea</taxon>
        <taxon>Nymphalidae</taxon>
        <taxon>Nymphalinae</taxon>
        <taxon>Euphydryas</taxon>
    </lineage>
</organism>